<proteinExistence type="predicted"/>
<dbReference type="RefSeq" id="WP_146798904.1">
    <property type="nucleotide sequence ID" value="NZ_VOLP01000008.1"/>
</dbReference>
<sequence length="89" mass="9673">MKFFNKIATLTFVTTMMVAQAQAIELVKVETVANFSITAAAQQSIADSMKLNTSTITLAKAVIDVQKTQVNVLKVKHTQSSTKSRLVAE</sequence>
<evidence type="ECO:0000256" key="1">
    <source>
        <dbReference type="SAM" id="SignalP"/>
    </source>
</evidence>
<accession>A0A5C6QNQ0</accession>
<dbReference type="EMBL" id="VOLQ01000005">
    <property type="protein sequence ID" value="TWX70250.1"/>
    <property type="molecule type" value="Genomic_DNA"/>
</dbReference>
<gene>
    <name evidence="2" type="ORF">ESZ26_06285</name>
    <name evidence="3" type="ORF">ESZ27_03775</name>
</gene>
<feature type="chain" id="PRO_5022706692" evidence="1">
    <location>
        <begin position="22"/>
        <end position="89"/>
    </location>
</feature>
<protein>
    <submittedName>
        <fullName evidence="3">Uncharacterized protein</fullName>
    </submittedName>
</protein>
<keyword evidence="4" id="KW-1185">Reference proteome</keyword>
<comment type="caution">
    <text evidence="3">The sequence shown here is derived from an EMBL/GenBank/DDBJ whole genome shotgun (WGS) entry which is preliminary data.</text>
</comment>
<evidence type="ECO:0000313" key="3">
    <source>
        <dbReference type="EMBL" id="TWX70250.1"/>
    </source>
</evidence>
<name>A0A5C6QNQ0_9GAMM</name>
<dbReference type="Proteomes" id="UP000321525">
    <property type="component" value="Unassembled WGS sequence"/>
</dbReference>
<feature type="signal peptide" evidence="1">
    <location>
        <begin position="1"/>
        <end position="21"/>
    </location>
</feature>
<organism evidence="3 5">
    <name type="scientific">Colwellia hornerae</name>
    <dbReference type="NCBI Taxonomy" id="89402"/>
    <lineage>
        <taxon>Bacteria</taxon>
        <taxon>Pseudomonadati</taxon>
        <taxon>Pseudomonadota</taxon>
        <taxon>Gammaproteobacteria</taxon>
        <taxon>Alteromonadales</taxon>
        <taxon>Colwelliaceae</taxon>
        <taxon>Colwellia</taxon>
    </lineage>
</organism>
<evidence type="ECO:0000313" key="4">
    <source>
        <dbReference type="Proteomes" id="UP000321525"/>
    </source>
</evidence>
<dbReference type="Proteomes" id="UP000321917">
    <property type="component" value="Unassembled WGS sequence"/>
</dbReference>
<dbReference type="EMBL" id="VOLR01000007">
    <property type="protein sequence ID" value="TWX60997.1"/>
    <property type="molecule type" value="Genomic_DNA"/>
</dbReference>
<evidence type="ECO:0000313" key="5">
    <source>
        <dbReference type="Proteomes" id="UP000321917"/>
    </source>
</evidence>
<reference evidence="3 5" key="1">
    <citation type="submission" date="2019-07" db="EMBL/GenBank/DDBJ databases">
        <title>Genomes of sea-ice associated Colwellia species.</title>
        <authorList>
            <person name="Bowman J.P."/>
        </authorList>
    </citation>
    <scope>NUCLEOTIDE SEQUENCE [LARGE SCALE GENOMIC DNA]</scope>
    <source>
        <strain evidence="2 4">ACAM 607</strain>
        <strain evidence="3 5">IC036</strain>
    </source>
</reference>
<evidence type="ECO:0000313" key="2">
    <source>
        <dbReference type="EMBL" id="TWX60997.1"/>
    </source>
</evidence>
<keyword evidence="1" id="KW-0732">Signal</keyword>
<dbReference type="AlphaFoldDB" id="A0A5C6QNQ0"/>